<reference evidence="1" key="1">
    <citation type="submission" date="2022-04" db="EMBL/GenBank/DDBJ databases">
        <authorList>
            <person name="Xu L."/>
            <person name="Lv Z."/>
        </authorList>
    </citation>
    <scope>NUCLEOTIDE SEQUENCE</scope>
    <source>
        <strain evidence="1">LV_2022a</strain>
    </source>
</reference>
<reference evidence="1" key="2">
    <citation type="journal article" date="2023" name="Infect Dis Poverty">
        <title>Chromosome-scale genome of the human blood fluke Schistosoma mekongi and its implications for public health.</title>
        <authorList>
            <person name="Zhou M."/>
            <person name="Xu L."/>
            <person name="Xu D."/>
            <person name="Chen W."/>
            <person name="Khan J."/>
            <person name="Hu Y."/>
            <person name="Huang H."/>
            <person name="Wei H."/>
            <person name="Zhang Y."/>
            <person name="Chusongsang P."/>
            <person name="Tanasarnprasert K."/>
            <person name="Hu X."/>
            <person name="Limpanont Y."/>
            <person name="Lv Z."/>
        </authorList>
    </citation>
    <scope>NUCLEOTIDE SEQUENCE</scope>
    <source>
        <strain evidence="1">LV_2022a</strain>
    </source>
</reference>
<comment type="caution">
    <text evidence="1">The sequence shown here is derived from an EMBL/GenBank/DDBJ whole genome shotgun (WGS) entry which is preliminary data.</text>
</comment>
<gene>
    <name evidence="1" type="ORF">MN116_008126</name>
</gene>
<accession>A0AAE1Z657</accession>
<protein>
    <submittedName>
        <fullName evidence="1">Uncharacterized protein</fullName>
    </submittedName>
</protein>
<sequence length="156" mass="18616">MTSYNQSLMYNKDTLNLSSFNCQCDICQCFNVQLQNEQYFNMKYKLNDRVKLWCRYEGIVKFIGCIQFKGNIKMNLIGIELDKHISKITLTNYNLYCDNMKRILVPSSFITLLSSRRPTSSKISNFIMNPNYQLIQRNRKLYKTIDPLLYKLIFQR</sequence>
<dbReference type="InterPro" id="IPR036859">
    <property type="entry name" value="CAP-Gly_dom_sf"/>
</dbReference>
<dbReference type="Proteomes" id="UP001292079">
    <property type="component" value="Unassembled WGS sequence"/>
</dbReference>
<dbReference type="Gene3D" id="2.30.30.190">
    <property type="entry name" value="CAP Gly-rich-like domain"/>
    <property type="match status" value="1"/>
</dbReference>
<dbReference type="EMBL" id="JALJAT010000007">
    <property type="protein sequence ID" value="KAK4468331.1"/>
    <property type="molecule type" value="Genomic_DNA"/>
</dbReference>
<dbReference type="SUPFAM" id="SSF74924">
    <property type="entry name" value="Cap-Gly domain"/>
    <property type="match status" value="1"/>
</dbReference>
<evidence type="ECO:0000313" key="2">
    <source>
        <dbReference type="Proteomes" id="UP001292079"/>
    </source>
</evidence>
<proteinExistence type="predicted"/>
<keyword evidence="2" id="KW-1185">Reference proteome</keyword>
<name>A0AAE1Z657_SCHME</name>
<organism evidence="1 2">
    <name type="scientific">Schistosoma mekongi</name>
    <name type="common">Parasitic worm</name>
    <dbReference type="NCBI Taxonomy" id="38744"/>
    <lineage>
        <taxon>Eukaryota</taxon>
        <taxon>Metazoa</taxon>
        <taxon>Spiralia</taxon>
        <taxon>Lophotrochozoa</taxon>
        <taxon>Platyhelminthes</taxon>
        <taxon>Trematoda</taxon>
        <taxon>Digenea</taxon>
        <taxon>Strigeidida</taxon>
        <taxon>Schistosomatoidea</taxon>
        <taxon>Schistosomatidae</taxon>
        <taxon>Schistosoma</taxon>
    </lineage>
</organism>
<dbReference type="AlphaFoldDB" id="A0AAE1Z657"/>
<evidence type="ECO:0000313" key="1">
    <source>
        <dbReference type="EMBL" id="KAK4468331.1"/>
    </source>
</evidence>